<evidence type="ECO:0000256" key="1">
    <source>
        <dbReference type="SAM" id="Phobius"/>
    </source>
</evidence>
<feature type="transmembrane region" description="Helical" evidence="1">
    <location>
        <begin position="192"/>
        <end position="210"/>
    </location>
</feature>
<reference evidence="2" key="1">
    <citation type="submission" date="2023-03" db="EMBL/GenBank/DDBJ databases">
        <title>Massive genome expansion in bonnet fungi (Mycena s.s.) driven by repeated elements and novel gene families across ecological guilds.</title>
        <authorList>
            <consortium name="Lawrence Berkeley National Laboratory"/>
            <person name="Harder C.B."/>
            <person name="Miyauchi S."/>
            <person name="Viragh M."/>
            <person name="Kuo A."/>
            <person name="Thoen E."/>
            <person name="Andreopoulos B."/>
            <person name="Lu D."/>
            <person name="Skrede I."/>
            <person name="Drula E."/>
            <person name="Henrissat B."/>
            <person name="Morin E."/>
            <person name="Kohler A."/>
            <person name="Barry K."/>
            <person name="LaButti K."/>
            <person name="Morin E."/>
            <person name="Salamov A."/>
            <person name="Lipzen A."/>
            <person name="Mereny Z."/>
            <person name="Hegedus B."/>
            <person name="Baldrian P."/>
            <person name="Stursova M."/>
            <person name="Weitz H."/>
            <person name="Taylor A."/>
            <person name="Grigoriev I.V."/>
            <person name="Nagy L.G."/>
            <person name="Martin F."/>
            <person name="Kauserud H."/>
        </authorList>
    </citation>
    <scope>NUCLEOTIDE SEQUENCE</scope>
    <source>
        <strain evidence="2">CBHHK182m</strain>
    </source>
</reference>
<name>A0AAD7JP14_9AGAR</name>
<feature type="transmembrane region" description="Helical" evidence="1">
    <location>
        <begin position="43"/>
        <end position="65"/>
    </location>
</feature>
<keyword evidence="1" id="KW-0812">Transmembrane</keyword>
<sequence length="339" mass="37973">MARLTPELGAAVVFLILYFFVFVWLVFAYATHRLKWRSRWTMLLAHVTIRLAAQGCGIGFAILVFKNIGLFAAFLVLGAEGYFSLVLCTFRFLISWHEHNLPSGTSWLEPRRPPRGRSDRRTELRRRLTFLLLGPFGVLIYPSSIMLGFDSLLLLANVVIVLGGSYLTQTLGQGNTSAALNAMKVSRIMRTAGQSVFVACNMMLLVFLLMTAHNDRRTGARKRALGVHPTLILLMLAWIPLIIRGAFGVLQSADFELSYYNPANYGLNGFSVHYTVVEYLLGVTPEWIAVVLLSCTYFTSKNDPPKPPVNPGRGETEIALVENNYKSSSQREREPYTTV</sequence>
<gene>
    <name evidence="2" type="ORF">B0H16DRAFT_1518667</name>
</gene>
<dbReference type="PANTHER" id="PTHR42109">
    <property type="entry name" value="UNPLACED GENOMIC SCAFFOLD UM_SCAF_CONTIG_1.265, WHOLE GENOME SHOTGUN SEQUENCE"/>
    <property type="match status" value="1"/>
</dbReference>
<protein>
    <submittedName>
        <fullName evidence="2">Uncharacterized protein</fullName>
    </submittedName>
</protein>
<organism evidence="2 3">
    <name type="scientific">Mycena metata</name>
    <dbReference type="NCBI Taxonomy" id="1033252"/>
    <lineage>
        <taxon>Eukaryota</taxon>
        <taxon>Fungi</taxon>
        <taxon>Dikarya</taxon>
        <taxon>Basidiomycota</taxon>
        <taxon>Agaricomycotina</taxon>
        <taxon>Agaricomycetes</taxon>
        <taxon>Agaricomycetidae</taxon>
        <taxon>Agaricales</taxon>
        <taxon>Marasmiineae</taxon>
        <taxon>Mycenaceae</taxon>
        <taxon>Mycena</taxon>
    </lineage>
</organism>
<accession>A0AAD7JP14</accession>
<dbReference type="AlphaFoldDB" id="A0AAD7JP14"/>
<dbReference type="EMBL" id="JARKIB010000019">
    <property type="protein sequence ID" value="KAJ7768935.1"/>
    <property type="molecule type" value="Genomic_DNA"/>
</dbReference>
<feature type="transmembrane region" description="Helical" evidence="1">
    <location>
        <begin position="279"/>
        <end position="298"/>
    </location>
</feature>
<feature type="transmembrane region" description="Helical" evidence="1">
    <location>
        <begin position="71"/>
        <end position="94"/>
    </location>
</feature>
<feature type="transmembrane region" description="Helical" evidence="1">
    <location>
        <begin position="128"/>
        <end position="149"/>
    </location>
</feature>
<feature type="transmembrane region" description="Helical" evidence="1">
    <location>
        <begin position="231"/>
        <end position="250"/>
    </location>
</feature>
<evidence type="ECO:0000313" key="3">
    <source>
        <dbReference type="Proteomes" id="UP001215598"/>
    </source>
</evidence>
<keyword evidence="3" id="KW-1185">Reference proteome</keyword>
<feature type="transmembrane region" description="Helical" evidence="1">
    <location>
        <begin position="12"/>
        <end position="31"/>
    </location>
</feature>
<evidence type="ECO:0000313" key="2">
    <source>
        <dbReference type="EMBL" id="KAJ7768935.1"/>
    </source>
</evidence>
<proteinExistence type="predicted"/>
<dbReference type="Proteomes" id="UP001215598">
    <property type="component" value="Unassembled WGS sequence"/>
</dbReference>
<keyword evidence="1" id="KW-0472">Membrane</keyword>
<comment type="caution">
    <text evidence="2">The sequence shown here is derived from an EMBL/GenBank/DDBJ whole genome shotgun (WGS) entry which is preliminary data.</text>
</comment>
<keyword evidence="1" id="KW-1133">Transmembrane helix</keyword>
<dbReference type="PANTHER" id="PTHR42109:SF2">
    <property type="entry name" value="INTEGRAL MEMBRANE PROTEIN"/>
    <property type="match status" value="1"/>
</dbReference>